<sequence length="1359" mass="140706">MTQKRKRLWALLLSAALVTTQLPAVVLAENKTPEDGAVASFAALPDTVKAQTVPTGTEESELGLPKELSADVYRVTEEPPAAEDTGIPDTDGREDETGEASPDSGMEDSTPEKDAGQETDSGSRKTVSTATEQIPVTWSSAPAYDGGVEGNYVFTADTGRYALSNGVMPPQITVTVAEEIEDEETETRQEELDPCTKTEGCTLREGHEGGCVLLPPANGSLAKTITHWTFADGDNLNGGELPLPGVNRKHQAEFDTVVSMLPTQILSEIEDEAAPALVDITGWTCDTYRLDSGSWPVLGEYLFIAVLPEGYICDPLPSVKVTLGGADMLVLNNTITEGHITVTASKGGEVTYTSGSGFLLSKDGDYHISGVWDGTLVTDPDNYTDNYKEEAVVTVPDGVTADVTLQDVTIDVSSTVLACAFAVAKGGTAHITLKGTNTLKSGEERAGLEAPASNKKIAILSIDGNGTLNASGGTYGAGIGGDTLDSCGKITIGGSARVIATGGKAAAGIGNGIEAEPCGSITIEGNADVTASSTSDGAGIGGGANYGGTRGRSSGPITISGGTVRATGEEGAAIGGGYRSSGGDGPIKISGGTVIATSKEGAAIGNSSGTDVIVEISGGIINASTMGNGVAIGSWSGYNSKITVDGDAAVFAKASSSSFQPIGPENKTSLNKGVVFQGTTGTVYGSPTLPGDAEIPSGAILTVPDGSTLTLPNGITLTNKELLENYGKIIGAGAIQNNGVINDYSAGISATVNGGGIMNIGSQVAVTFQNSKNEQITEATYGDTIQITATAQRKTANTLFRSAADNQVEFYLGSAAPEHKLGEATAIISGNTATATLSLSGVDWDKGFASGANTILADFGGAASLNLLSGSGSAVLNVKKIPQPTPDSPASGVENSPGNSDGPITLADSYQLVGNTISLPLSLSHLKDLMDAGKNLTLSCDMASMTFKPAALKTILAAVPSTAGTVTFAATPADLRAFADAAAQIGSHPVYDFTITYKDGKGNTIMVNAGFPLGSAAITLACPLSAAETEGSLFMVCVDDKGNVTWLDKSSYDSGRMLADVPHFSVYGIAYKVPAVVFTDTAGHWAKNDIEFAAARGLLSATRNGMFSPDAAMTRGMFVTALGRLAGISPASYTTRSFTDVKADDYYAAYAEWAVQQNLLKGTGEGLFRPDAPVTREQMAVILSGYARQMGYSLPAVLGNTGFADSDKISTGAIKEVTAMQRAGIVKGKDGNRFDPQGNATRAEISIVLHRFVEIVIDPATANGWGKNDSGQWFYYRNGKALTGWQTIGKQNYYFNTDGVMHEGWKEGNTGKWYCWTIPGTAAGWREIDGKWYYFNEDGSMAVSTKVDGYEIGADGVRE</sequence>
<feature type="repeat" description="Cell wall-binding" evidence="2">
    <location>
        <begin position="1282"/>
        <end position="1301"/>
    </location>
</feature>
<organism evidence="6 7">
    <name type="scientific">Eisenbergiella tayi</name>
    <dbReference type="NCBI Taxonomy" id="1432052"/>
    <lineage>
        <taxon>Bacteria</taxon>
        <taxon>Bacillati</taxon>
        <taxon>Bacillota</taxon>
        <taxon>Clostridia</taxon>
        <taxon>Lachnospirales</taxon>
        <taxon>Lachnospiraceae</taxon>
        <taxon>Eisenbergiella</taxon>
    </lineage>
</organism>
<dbReference type="PROSITE" id="PS51272">
    <property type="entry name" value="SLH"/>
    <property type="match status" value="3"/>
</dbReference>
<feature type="chain" id="PRO_5009122940" evidence="4">
    <location>
        <begin position="29"/>
        <end position="1359"/>
    </location>
</feature>
<evidence type="ECO:0000256" key="1">
    <source>
        <dbReference type="ARBA" id="ARBA00022737"/>
    </source>
</evidence>
<dbReference type="InterPro" id="IPR018337">
    <property type="entry name" value="Cell_wall/Cho-bd_repeat"/>
</dbReference>
<feature type="compositionally biased region" description="Polar residues" evidence="3">
    <location>
        <begin position="118"/>
        <end position="133"/>
    </location>
</feature>
<dbReference type="PROSITE" id="PS51170">
    <property type="entry name" value="CW"/>
    <property type="match status" value="2"/>
</dbReference>
<keyword evidence="6" id="KW-0326">Glycosidase</keyword>
<evidence type="ECO:0000256" key="3">
    <source>
        <dbReference type="SAM" id="MobiDB-lite"/>
    </source>
</evidence>
<name>A0A1E3AFR0_9FIRM</name>
<dbReference type="PATRIC" id="fig|1432052.4.peg.3834"/>
<feature type="region of interest" description="Disordered" evidence="3">
    <location>
        <begin position="879"/>
        <end position="901"/>
    </location>
</feature>
<dbReference type="Gene3D" id="2.10.270.10">
    <property type="entry name" value="Cholin Binding"/>
    <property type="match status" value="1"/>
</dbReference>
<keyword evidence="6" id="KW-0624">Polysaccharide degradation</keyword>
<evidence type="ECO:0000313" key="7">
    <source>
        <dbReference type="Proteomes" id="UP000094067"/>
    </source>
</evidence>
<accession>A0A1E3AFR0</accession>
<keyword evidence="1" id="KW-0677">Repeat</keyword>
<dbReference type="GO" id="GO:0045493">
    <property type="term" value="P:xylan catabolic process"/>
    <property type="evidence" value="ECO:0007669"/>
    <property type="project" value="UniProtKB-KW"/>
</dbReference>
<dbReference type="Proteomes" id="UP000094067">
    <property type="component" value="Unassembled WGS sequence"/>
</dbReference>
<keyword evidence="6" id="KW-0858">Xylan degradation</keyword>
<gene>
    <name evidence="6" type="primary">xynA1_2</name>
    <name evidence="6" type="ORF">BEI61_03443</name>
</gene>
<reference evidence="6 7" key="1">
    <citation type="submission" date="2016-07" db="EMBL/GenBank/DDBJ databases">
        <title>Characterization of isolates of Eisenbergiella tayi derived from blood cultures, using whole genome sequencing.</title>
        <authorList>
            <person name="Burdz T."/>
            <person name="Wiebe D."/>
            <person name="Huynh C."/>
            <person name="Bernard K."/>
        </authorList>
    </citation>
    <scope>NUCLEOTIDE SEQUENCE [LARGE SCALE GENOMIC DNA]</scope>
    <source>
        <strain evidence="6 7">NML 110608</strain>
    </source>
</reference>
<feature type="domain" description="SLH" evidence="5">
    <location>
        <begin position="1134"/>
        <end position="1197"/>
    </location>
</feature>
<dbReference type="EC" id="3.2.1.8" evidence="6"/>
<dbReference type="Pfam" id="PF00395">
    <property type="entry name" value="SLH"/>
    <property type="match status" value="3"/>
</dbReference>
<dbReference type="SUPFAM" id="SSF69360">
    <property type="entry name" value="Cell wall binding repeat"/>
    <property type="match status" value="1"/>
</dbReference>
<keyword evidence="6" id="KW-0378">Hydrolase</keyword>
<feature type="domain" description="SLH" evidence="5">
    <location>
        <begin position="1200"/>
        <end position="1263"/>
    </location>
</feature>
<feature type="signal peptide" evidence="4">
    <location>
        <begin position="1"/>
        <end position="28"/>
    </location>
</feature>
<feature type="domain" description="SLH" evidence="5">
    <location>
        <begin position="1073"/>
        <end position="1132"/>
    </location>
</feature>
<dbReference type="Pfam" id="PF18889">
    <property type="entry name" value="Beta_helix_3"/>
    <property type="match status" value="4"/>
</dbReference>
<comment type="caution">
    <text evidence="6">The sequence shown here is derived from an EMBL/GenBank/DDBJ whole genome shotgun (WGS) entry which is preliminary data.</text>
</comment>
<evidence type="ECO:0000256" key="2">
    <source>
        <dbReference type="PROSITE-ProRule" id="PRU00591"/>
    </source>
</evidence>
<keyword evidence="6" id="KW-0119">Carbohydrate metabolism</keyword>
<feature type="region of interest" description="Disordered" evidence="3">
    <location>
        <begin position="77"/>
        <end position="133"/>
    </location>
</feature>
<feature type="repeat" description="Cell wall-binding" evidence="2">
    <location>
        <begin position="1322"/>
        <end position="1341"/>
    </location>
</feature>
<dbReference type="Pfam" id="PF01473">
    <property type="entry name" value="Choline_bind_1"/>
    <property type="match status" value="1"/>
</dbReference>
<dbReference type="Pfam" id="PF19127">
    <property type="entry name" value="Choline_bind_3"/>
    <property type="match status" value="1"/>
</dbReference>
<dbReference type="RefSeq" id="WP_069153173.1">
    <property type="nucleotide sequence ID" value="NZ_MCGH01000002.1"/>
</dbReference>
<keyword evidence="4" id="KW-0732">Signal</keyword>
<evidence type="ECO:0000259" key="5">
    <source>
        <dbReference type="PROSITE" id="PS51272"/>
    </source>
</evidence>
<dbReference type="GO" id="GO:0031176">
    <property type="term" value="F:endo-1,4-beta-xylanase activity"/>
    <property type="evidence" value="ECO:0007669"/>
    <property type="project" value="UniProtKB-EC"/>
</dbReference>
<dbReference type="EMBL" id="MCGH01000002">
    <property type="protein sequence ID" value="ODM07553.1"/>
    <property type="molecule type" value="Genomic_DNA"/>
</dbReference>
<evidence type="ECO:0000256" key="4">
    <source>
        <dbReference type="SAM" id="SignalP"/>
    </source>
</evidence>
<evidence type="ECO:0000313" key="6">
    <source>
        <dbReference type="EMBL" id="ODM07553.1"/>
    </source>
</evidence>
<proteinExistence type="predicted"/>
<protein>
    <submittedName>
        <fullName evidence="6">Endo-1,4-beta-xylanase A</fullName>
        <ecNumber evidence="6">3.2.1.8</ecNumber>
    </submittedName>
</protein>
<dbReference type="InterPro" id="IPR001119">
    <property type="entry name" value="SLH_dom"/>
</dbReference>